<proteinExistence type="predicted"/>
<feature type="transmembrane region" description="Helical" evidence="1">
    <location>
        <begin position="517"/>
        <end position="536"/>
    </location>
</feature>
<dbReference type="EMBL" id="AWSE01000054">
    <property type="protein sequence ID" value="ERH24634.1"/>
    <property type="molecule type" value="Genomic_DNA"/>
</dbReference>
<sequence>MPYLQIAIIESPNVHFGIKSMNTTFLNARNAIISVLGEESRLWEVCLYYQTLSGREWTRSERETIEFESERTLKRTVALDVDYNAINQIRYDYNQTSKRFFLPLQERLIRRPLLNAEVWNSQSHHVTLAQSYENDILNAAVLTGRLIRALLTNNVQLDTNQLWVLDTIEWILESTAHVNQQEVAETAIAVKAKLVELLPDGVYDEALYKLGDKFFTPFIQSYQMLKVNYTLFAAMECSKNPLEARREFYSEVAGKDIDTITLVKYDSVGHSDSESRPGWKLSNVFTGTEYMIGLPLFGRSAKECHARLVCPKGMIIDSVRIFCGTHNFPLYRWPLGSKSPKHWSPNYGYMEPMANVDEGGKKKPTLKTTGSASTLNVIYNRRHVELHDCGLPPRWPIGSTDQSPTGADNASSTWQVCLSMSSRRSRFLVPTLGLLVCSIYALAVNILKAKESDHGISLSSVSTLGLPLLLGFLVVGEEHLVLYQTLLKVRSAVAKATVIFVITACSLAVVGRNQYSITLFVIAIFLGLKAIFHTLIQIVRIEYFRADAFEDTRMKLAQKYHELIDDQLAEIYKTENDRNRRIKLTKRLARQAKWKIFNMAVFNHKGNTHILHDVHAQILPTWALKLYPTTRRKLLLELLLLLLLIKATAITYSFVVRFLGVAGKTLWPIVKQLLSWLSLL</sequence>
<keyword evidence="1" id="KW-0812">Transmembrane</keyword>
<dbReference type="AlphaFoldDB" id="U1QSP6"/>
<feature type="transmembrane region" description="Helical" evidence="1">
    <location>
        <begin position="459"/>
        <end position="480"/>
    </location>
</feature>
<keyword evidence="1" id="KW-0472">Membrane</keyword>
<keyword evidence="3" id="KW-1185">Reference proteome</keyword>
<evidence type="ECO:0000313" key="2">
    <source>
        <dbReference type="EMBL" id="ERH24634.1"/>
    </source>
</evidence>
<gene>
    <name evidence="2" type="ORF">HMPREF1979_01173</name>
</gene>
<dbReference type="Proteomes" id="UP000016536">
    <property type="component" value="Unassembled WGS sequence"/>
</dbReference>
<evidence type="ECO:0000256" key="1">
    <source>
        <dbReference type="SAM" id="Phobius"/>
    </source>
</evidence>
<accession>U1QSP6</accession>
<evidence type="ECO:0000313" key="3">
    <source>
        <dbReference type="Proteomes" id="UP000016536"/>
    </source>
</evidence>
<comment type="caution">
    <text evidence="2">The sequence shown here is derived from an EMBL/GenBank/DDBJ whole genome shotgun (WGS) entry which is preliminary data.</text>
</comment>
<dbReference type="PATRIC" id="fig|1321818.3.peg.980"/>
<reference evidence="2 3" key="1">
    <citation type="submission" date="2013-08" db="EMBL/GenBank/DDBJ databases">
        <authorList>
            <person name="Weinstock G."/>
            <person name="Sodergren E."/>
            <person name="Wylie T."/>
            <person name="Fulton L."/>
            <person name="Fulton R."/>
            <person name="Fronick C."/>
            <person name="O'Laughlin M."/>
            <person name="Godfrey J."/>
            <person name="Miner T."/>
            <person name="Herter B."/>
            <person name="Appelbaum E."/>
            <person name="Cordes M."/>
            <person name="Lek S."/>
            <person name="Wollam A."/>
            <person name="Pepin K.H."/>
            <person name="Palsikar V.B."/>
            <person name="Mitreva M."/>
            <person name="Wilson R.K."/>
        </authorList>
    </citation>
    <scope>NUCLEOTIDE SEQUENCE [LARGE SCALE GENOMIC DNA]</scope>
    <source>
        <strain evidence="2 3">F0542</strain>
    </source>
</reference>
<name>U1QSP6_9ACTO</name>
<feature type="transmembrane region" description="Helical" evidence="1">
    <location>
        <begin position="427"/>
        <end position="447"/>
    </location>
</feature>
<dbReference type="HOGENOM" id="CLU_404219_0_0_11"/>
<keyword evidence="1" id="KW-1133">Transmembrane helix</keyword>
<feature type="transmembrane region" description="Helical" evidence="1">
    <location>
        <begin position="492"/>
        <end position="511"/>
    </location>
</feature>
<protein>
    <submittedName>
        <fullName evidence="2">Uncharacterized protein</fullName>
    </submittedName>
</protein>
<feature type="transmembrane region" description="Helical" evidence="1">
    <location>
        <begin position="634"/>
        <end position="655"/>
    </location>
</feature>
<organism evidence="2 3">
    <name type="scientific">Actinomyces johnsonii F0542</name>
    <dbReference type="NCBI Taxonomy" id="1321818"/>
    <lineage>
        <taxon>Bacteria</taxon>
        <taxon>Bacillati</taxon>
        <taxon>Actinomycetota</taxon>
        <taxon>Actinomycetes</taxon>
        <taxon>Actinomycetales</taxon>
        <taxon>Actinomycetaceae</taxon>
        <taxon>Actinomyces</taxon>
    </lineage>
</organism>